<evidence type="ECO:0008006" key="6">
    <source>
        <dbReference type="Google" id="ProtNLM"/>
    </source>
</evidence>
<accession>A0ABN2D2G0</accession>
<evidence type="ECO:0000313" key="5">
    <source>
        <dbReference type="Proteomes" id="UP001501470"/>
    </source>
</evidence>
<dbReference type="SUPFAM" id="SSF55469">
    <property type="entry name" value="FMN-dependent nitroreductase-like"/>
    <property type="match status" value="1"/>
</dbReference>
<dbReference type="PANTHER" id="PTHR43745:SF2">
    <property type="entry name" value="NITROREDUCTASE MJ1384-RELATED"/>
    <property type="match status" value="1"/>
</dbReference>
<dbReference type="InterPro" id="IPR054488">
    <property type="entry name" value="ThcOx_dom2"/>
</dbReference>
<dbReference type="InterPro" id="IPR020051">
    <property type="entry name" value="SagB-type_dehydrogenase"/>
</dbReference>
<dbReference type="Pfam" id="PF00881">
    <property type="entry name" value="Nitroreductase"/>
    <property type="match status" value="1"/>
</dbReference>
<feature type="domain" description="Nitroreductase" evidence="1">
    <location>
        <begin position="644"/>
        <end position="829"/>
    </location>
</feature>
<gene>
    <name evidence="4" type="ORF">GCM10009827_108290</name>
</gene>
<dbReference type="InterPro" id="IPR000415">
    <property type="entry name" value="Nitroreductase-like"/>
</dbReference>
<name>A0ABN2D2G0_9ACTN</name>
<feature type="domain" description="Cyanobactin oxidase ThcOx second" evidence="3">
    <location>
        <begin position="493"/>
        <end position="585"/>
    </location>
</feature>
<dbReference type="NCBIfam" id="TIGR03605">
    <property type="entry name" value="antibiot_sagB"/>
    <property type="match status" value="1"/>
</dbReference>
<proteinExistence type="predicted"/>
<dbReference type="InterPro" id="IPR052544">
    <property type="entry name" value="Bacteriocin_Proc_Enz"/>
</dbReference>
<dbReference type="InterPro" id="IPR054643">
    <property type="entry name" value="TbtD_PbtD_pyrid"/>
</dbReference>
<feature type="domain" description="Thiopeptide-type bacteriocin biosynthesis" evidence="2">
    <location>
        <begin position="4"/>
        <end position="341"/>
    </location>
</feature>
<evidence type="ECO:0000259" key="1">
    <source>
        <dbReference type="Pfam" id="PF00881"/>
    </source>
</evidence>
<dbReference type="Pfam" id="PF22767">
    <property type="entry name" value="ThcOx"/>
    <property type="match status" value="1"/>
</dbReference>
<dbReference type="InterPro" id="IPR023809">
    <property type="entry name" value="Thiopep_bacteriocin_synth_dom"/>
</dbReference>
<evidence type="ECO:0000259" key="3">
    <source>
        <dbReference type="Pfam" id="PF22767"/>
    </source>
</evidence>
<organism evidence="4 5">
    <name type="scientific">Dactylosporangium maewongense</name>
    <dbReference type="NCBI Taxonomy" id="634393"/>
    <lineage>
        <taxon>Bacteria</taxon>
        <taxon>Bacillati</taxon>
        <taxon>Actinomycetota</taxon>
        <taxon>Actinomycetes</taxon>
        <taxon>Micromonosporales</taxon>
        <taxon>Micromonosporaceae</taxon>
        <taxon>Dactylosporangium</taxon>
    </lineage>
</organism>
<dbReference type="PANTHER" id="PTHR43745">
    <property type="entry name" value="NITROREDUCTASE MJ1384-RELATED"/>
    <property type="match status" value="1"/>
</dbReference>
<dbReference type="InterPro" id="IPR029479">
    <property type="entry name" value="Nitroreductase"/>
</dbReference>
<sequence length="840" mass="91843">MTGWQSVHIHYHDDPRDLLLDAVQPLFAQVAPHADAYFMPHWRQGPHLRLHVRAPGDVFRDVVSPLVHDRIGGYLRDNPSRTVLDPATVLDSHRRLAELEQDPGPLLPWPANNTVLDARYDRRLHMLGSVAAADLLAEFHLRTTALAFDVLRLRRQGRQLPAIAFDLLIATAEALCGADLSWSFVSFRSHAEAFLSTWPEGAGLRPAWDGYFTANAGRLTARAEAVAAAVHDDDGDALVQRWVRTVTPFRDRAGALVDAGMITLDPPPEARAEHAALSAQLGRASAFHAETADSPEFEAHVRDTVWFAQHRLMLNYLYLFLTRVGLTPSERFLLCHVAANTAERLHGVSAVDAARRSPTGASMGRLVPGLRPSDDGPAQLSERLALRLGVHGVTRDDGRHHLVSWPRAEPLGVLDDGQRAVLWRLSAGGCDPSVLAEIAADHAPSAPVDGLVDRLRERGWLAVTVLHGGVAQYTVVPKGNWWPLPPVERSGPLTLSRFAVMRRDHNGLQLTSPRSPVVVRIHAPQIAALVAGPLTTDLESPALPARLTADLARAGLLVGAGDAEPFDEAHWSPHELWFHDSSRQSYERAGSTRFSHFGATLWAKDRFPPLPGRPAPMSTRTVALARPDLTRLHQTDPTLTGVLEGRRSIRAYAESSPVTIEAIGELLFRCARVRSTDDSQGWDTSDRPYPAGGAVHELELYLVVRSAAGLEPGMYHYDAFEHQLEVLDAAEPPRRRLLQAAARAMGAERPPQVLIVIAARFGRLMWKYESMALALTLKHVGVLTQTLYSVATAMRLAPCAVEAGDTDAFAQATGHDRLSESSVGEFCLGSAPPSEEPPCT</sequence>
<comment type="caution">
    <text evidence="4">The sequence shown here is derived from an EMBL/GenBank/DDBJ whole genome shotgun (WGS) entry which is preliminary data.</text>
</comment>
<dbReference type="RefSeq" id="WP_344513787.1">
    <property type="nucleotide sequence ID" value="NZ_BAAAQD010000041.1"/>
</dbReference>
<evidence type="ECO:0000259" key="2">
    <source>
        <dbReference type="Pfam" id="PF14028"/>
    </source>
</evidence>
<dbReference type="Proteomes" id="UP001501470">
    <property type="component" value="Unassembled WGS sequence"/>
</dbReference>
<dbReference type="NCBIfam" id="NF045556">
    <property type="entry name" value="TbtD_PbtD_pyrid"/>
    <property type="match status" value="1"/>
</dbReference>
<protein>
    <recommendedName>
        <fullName evidence="6">Thiopeptide-type bacteriocin biosynthesis domain-containing protein</fullName>
    </recommendedName>
</protein>
<reference evidence="4 5" key="1">
    <citation type="journal article" date="2019" name="Int. J. Syst. Evol. Microbiol.">
        <title>The Global Catalogue of Microorganisms (GCM) 10K type strain sequencing project: providing services to taxonomists for standard genome sequencing and annotation.</title>
        <authorList>
            <consortium name="The Broad Institute Genomics Platform"/>
            <consortium name="The Broad Institute Genome Sequencing Center for Infectious Disease"/>
            <person name="Wu L."/>
            <person name="Ma J."/>
        </authorList>
    </citation>
    <scope>NUCLEOTIDE SEQUENCE [LARGE SCALE GENOMIC DNA]</scope>
    <source>
        <strain evidence="4 5">JCM 15933</strain>
    </source>
</reference>
<dbReference type="EMBL" id="BAAAQD010000041">
    <property type="protein sequence ID" value="GAA1568907.1"/>
    <property type="molecule type" value="Genomic_DNA"/>
</dbReference>
<dbReference type="Pfam" id="PF14028">
    <property type="entry name" value="Lant_dehydr_C"/>
    <property type="match status" value="1"/>
</dbReference>
<keyword evidence="5" id="KW-1185">Reference proteome</keyword>
<evidence type="ECO:0000313" key="4">
    <source>
        <dbReference type="EMBL" id="GAA1568907.1"/>
    </source>
</evidence>
<dbReference type="CDD" id="cd02142">
    <property type="entry name" value="McbC_SagB-like_oxidoreductase"/>
    <property type="match status" value="1"/>
</dbReference>
<dbReference type="Gene3D" id="3.40.109.10">
    <property type="entry name" value="NADH Oxidase"/>
    <property type="match status" value="1"/>
</dbReference>